<evidence type="ECO:0000313" key="3">
    <source>
        <dbReference type="EMBL" id="EAU66824.1"/>
    </source>
</evidence>
<protein>
    <submittedName>
        <fullName evidence="3">Uncharacterized protein</fullName>
    </submittedName>
</protein>
<evidence type="ECO:0000256" key="1">
    <source>
        <dbReference type="SAM" id="MobiDB-lite"/>
    </source>
</evidence>
<gene>
    <name evidence="3" type="ORF">STIAU_3016</name>
</gene>
<evidence type="ECO:0000313" key="4">
    <source>
        <dbReference type="Proteomes" id="UP000032702"/>
    </source>
</evidence>
<feature type="transmembrane region" description="Helical" evidence="2">
    <location>
        <begin position="113"/>
        <end position="138"/>
    </location>
</feature>
<feature type="region of interest" description="Disordered" evidence="1">
    <location>
        <begin position="446"/>
        <end position="466"/>
    </location>
</feature>
<evidence type="ECO:0000256" key="2">
    <source>
        <dbReference type="SAM" id="Phobius"/>
    </source>
</evidence>
<dbReference type="Proteomes" id="UP000032702">
    <property type="component" value="Unassembled WGS sequence"/>
</dbReference>
<keyword evidence="2" id="KW-0812">Transmembrane</keyword>
<dbReference type="AlphaFoldDB" id="Q093E6"/>
<feature type="compositionally biased region" description="Basic and acidic residues" evidence="1">
    <location>
        <begin position="393"/>
        <end position="404"/>
    </location>
</feature>
<sequence length="607" mass="65274">MAREPTHQAAHPGDLQLPDAHPVRQLGHPLRRDEQGSSLGVADGQEEHGDHGVRAQQVREVQERRLGRHLHPSHPRGLHHADAIQHLRLPAAGIQPMPDKQRSQVKPGRRGQALVLACLSLLLLALMMLLSFNLSYALRQKTQLQQHSDAMAYSMAVLEARALNYFASSNRSIAASYVTMNNAHGYMAAASVTAAMMTAGQKSFAQIAVTEGLKCIACRCSCCGHAIEAGKIAKKFGDAADKYEGKIKNQEGAFTKLVTDLDKMMDIIHKSQKSVFDSTAEALGDGSSHNLSRLRSINAPTSSELNSAVGSLNTGEFNCAIDGKQCSISGKPGNTANKTRAVVMAQVANASRNDWAAKRGGMGAPKYLNQQFLNELQSDIQGEGRTNVLTHDGTSKTVKDKGELDGDASTSNDGSKSAGHEHGRVHTMGWKDAIALPVGYEAEVVSASSGSSHTPSDGHQGTHTFEGTNSRDLASCGGNGNCFMAFRADSSAARDYGQPHVYSYVTQRLRAENVKDAPWQLNDSASVTLKHGDKEGKVTLAADEGAAMSKALVYYHRLGNWSEPPNMFNPFWRAKLHPFTPNEAENVLNKAGNSDAAELASTPKMPL</sequence>
<feature type="compositionally biased region" description="Polar residues" evidence="1">
    <location>
        <begin position="453"/>
        <end position="466"/>
    </location>
</feature>
<reference evidence="3 4" key="1">
    <citation type="submission" date="2006-04" db="EMBL/GenBank/DDBJ databases">
        <authorList>
            <person name="Nierman W.C."/>
        </authorList>
    </citation>
    <scope>NUCLEOTIDE SEQUENCE [LARGE SCALE GENOMIC DNA]</scope>
    <source>
        <strain evidence="3 4">DW4/3-1</strain>
    </source>
</reference>
<dbReference type="EMBL" id="AAMD01000046">
    <property type="protein sequence ID" value="EAU66824.1"/>
    <property type="molecule type" value="Genomic_DNA"/>
</dbReference>
<feature type="region of interest" description="Disordered" evidence="1">
    <location>
        <begin position="385"/>
        <end position="426"/>
    </location>
</feature>
<keyword evidence="2" id="KW-1133">Transmembrane helix</keyword>
<keyword evidence="2" id="KW-0472">Membrane</keyword>
<organism evidence="3 4">
    <name type="scientific">Stigmatella aurantiaca (strain DW4/3-1)</name>
    <dbReference type="NCBI Taxonomy" id="378806"/>
    <lineage>
        <taxon>Bacteria</taxon>
        <taxon>Pseudomonadati</taxon>
        <taxon>Myxococcota</taxon>
        <taxon>Myxococcia</taxon>
        <taxon>Myxococcales</taxon>
        <taxon>Cystobacterineae</taxon>
        <taxon>Archangiaceae</taxon>
        <taxon>Stigmatella</taxon>
    </lineage>
</organism>
<feature type="region of interest" description="Disordered" evidence="1">
    <location>
        <begin position="1"/>
        <end position="55"/>
    </location>
</feature>
<accession>Q093E6</accession>
<dbReference type="PATRIC" id="fig|378806.16.peg.5978"/>
<proteinExistence type="predicted"/>
<comment type="caution">
    <text evidence="3">The sequence shown here is derived from an EMBL/GenBank/DDBJ whole genome shotgun (WGS) entry which is preliminary data.</text>
</comment>
<name>Q093E6_STIAD</name>